<keyword evidence="4 7" id="KW-0879">Wnt signaling pathway</keyword>
<dbReference type="GO" id="GO:0046872">
    <property type="term" value="F:metal ion binding"/>
    <property type="evidence" value="ECO:0007669"/>
    <property type="project" value="UniProtKB-KW"/>
</dbReference>
<gene>
    <name evidence="9" type="ORF">J1605_000564</name>
</gene>
<evidence type="ECO:0000313" key="9">
    <source>
        <dbReference type="EMBL" id="KAJ8782585.1"/>
    </source>
</evidence>
<name>A0AB34GVA8_ESCRO</name>
<protein>
    <recommendedName>
        <fullName evidence="7">Protein naked cuticle homolog</fullName>
    </recommendedName>
</protein>
<keyword evidence="6" id="KW-0472">Membrane</keyword>
<keyword evidence="2 7" id="KW-1003">Cell membrane</keyword>
<dbReference type="AlphaFoldDB" id="A0AB34GVA8"/>
<feature type="compositionally biased region" description="Polar residues" evidence="8">
    <location>
        <begin position="299"/>
        <end position="308"/>
    </location>
</feature>
<comment type="subcellular location">
    <subcellularLocation>
        <location evidence="7">Cell membrane</location>
    </subcellularLocation>
    <subcellularLocation>
        <location evidence="7">Cytoplasm</location>
    </subcellularLocation>
</comment>
<organism evidence="9 10">
    <name type="scientific">Eschrichtius robustus</name>
    <name type="common">California gray whale</name>
    <name type="synonym">Eschrichtius gibbosus</name>
    <dbReference type="NCBI Taxonomy" id="9764"/>
    <lineage>
        <taxon>Eukaryota</taxon>
        <taxon>Metazoa</taxon>
        <taxon>Chordata</taxon>
        <taxon>Craniata</taxon>
        <taxon>Vertebrata</taxon>
        <taxon>Euteleostomi</taxon>
        <taxon>Mammalia</taxon>
        <taxon>Eutheria</taxon>
        <taxon>Laurasiatheria</taxon>
        <taxon>Artiodactyla</taxon>
        <taxon>Whippomorpha</taxon>
        <taxon>Cetacea</taxon>
        <taxon>Mysticeti</taxon>
        <taxon>Eschrichtiidae</taxon>
        <taxon>Eschrichtius</taxon>
    </lineage>
</organism>
<dbReference type="GO" id="GO:0016055">
    <property type="term" value="P:Wnt signaling pathway"/>
    <property type="evidence" value="ECO:0007669"/>
    <property type="project" value="UniProtKB-UniRule"/>
</dbReference>
<dbReference type="GO" id="GO:0005886">
    <property type="term" value="C:plasma membrane"/>
    <property type="evidence" value="ECO:0007669"/>
    <property type="project" value="UniProtKB-SubCell"/>
</dbReference>
<feature type="compositionally biased region" description="Basic and acidic residues" evidence="8">
    <location>
        <begin position="247"/>
        <end position="264"/>
    </location>
</feature>
<evidence type="ECO:0000256" key="2">
    <source>
        <dbReference type="ARBA" id="ARBA00022475"/>
    </source>
</evidence>
<evidence type="ECO:0000256" key="1">
    <source>
        <dbReference type="ARBA" id="ARBA00007081"/>
    </source>
</evidence>
<sequence>MIQSQSPALLETSPHLKPGLLGTLFSVGSGEDSSWSVPHTSRVLGDELVGEVFRETLSEEEEEDFRLEGPRRPLPPQDEGHGCGRQATPRLGLVRVVLPSLATEKRPPGLELGLRHRLQTRRLIVVAHGPSCSVACGIFPDQGSNPSEPVLPFAASVTPEFMVFVIQPAFRPPVGFGAVDLAGMEYLLCACTWNLKGNIEPEEATKLCGAPREVLRITAGPTGQKRSRRAGELPQQPLLGPVALPPEKTDGLASGDEKKMEKTGESCLGSKKQLKFEVPAGLLGVLGKANAKPSGRGKAQTQTSSQEAQVGPAVACDSSMVPEEDSPERSGAGGDKKVHVTEVTGGSWALSAGTPRRATPNALRCVPRPGPSLVQVVAGHSILDSLGLPSDREAGRLRWEELQCDVSVEEDSRQEWTFTLYDFDNNGKVTREAGSPLGSSEITADSFSLYPMLFATLPNSECQLEFQNRI</sequence>
<dbReference type="EMBL" id="JAIQCJ010002103">
    <property type="protein sequence ID" value="KAJ8782585.1"/>
    <property type="molecule type" value="Genomic_DNA"/>
</dbReference>
<keyword evidence="5" id="KW-0479">Metal-binding</keyword>
<keyword evidence="10" id="KW-1185">Reference proteome</keyword>
<evidence type="ECO:0000256" key="6">
    <source>
        <dbReference type="ARBA" id="ARBA00023136"/>
    </source>
</evidence>
<keyword evidence="3" id="KW-0963">Cytoplasm</keyword>
<evidence type="ECO:0000256" key="5">
    <source>
        <dbReference type="ARBA" id="ARBA00022723"/>
    </source>
</evidence>
<dbReference type="PANTHER" id="PTHR22611:SF2">
    <property type="entry name" value="PROTEIN NAKED CUTICLE HOMOLOG 1"/>
    <property type="match status" value="1"/>
</dbReference>
<proteinExistence type="inferred from homology"/>
<feature type="region of interest" description="Disordered" evidence="8">
    <location>
        <begin position="289"/>
        <end position="337"/>
    </location>
</feature>
<comment type="caution">
    <text evidence="9">The sequence shown here is derived from an EMBL/GenBank/DDBJ whole genome shotgun (WGS) entry which is preliminary data.</text>
</comment>
<dbReference type="PANTHER" id="PTHR22611">
    <property type="entry name" value="PROTEIN NAKED CUTICLE"/>
    <property type="match status" value="1"/>
</dbReference>
<evidence type="ECO:0000256" key="7">
    <source>
        <dbReference type="RuleBase" id="RU367060"/>
    </source>
</evidence>
<accession>A0AB34GVA8</accession>
<evidence type="ECO:0000313" key="10">
    <source>
        <dbReference type="Proteomes" id="UP001159641"/>
    </source>
</evidence>
<dbReference type="GO" id="GO:0090090">
    <property type="term" value="P:negative regulation of canonical Wnt signaling pathway"/>
    <property type="evidence" value="ECO:0007669"/>
    <property type="project" value="UniProtKB-ARBA"/>
</dbReference>
<feature type="region of interest" description="Disordered" evidence="8">
    <location>
        <begin position="59"/>
        <end position="86"/>
    </location>
</feature>
<evidence type="ECO:0000256" key="3">
    <source>
        <dbReference type="ARBA" id="ARBA00022490"/>
    </source>
</evidence>
<evidence type="ECO:0000256" key="8">
    <source>
        <dbReference type="SAM" id="MobiDB-lite"/>
    </source>
</evidence>
<dbReference type="GO" id="GO:0005737">
    <property type="term" value="C:cytoplasm"/>
    <property type="evidence" value="ECO:0007669"/>
    <property type="project" value="UniProtKB-SubCell"/>
</dbReference>
<evidence type="ECO:0000256" key="4">
    <source>
        <dbReference type="ARBA" id="ARBA00022687"/>
    </source>
</evidence>
<comment type="similarity">
    <text evidence="1 7">Belongs to the NKD family.</text>
</comment>
<comment type="function">
    <text evidence="7">Cell autonomous antagonist of the canonical Wnt signaling pathway.</text>
</comment>
<dbReference type="Proteomes" id="UP001159641">
    <property type="component" value="Unassembled WGS sequence"/>
</dbReference>
<reference evidence="9 10" key="1">
    <citation type="submission" date="2022-11" db="EMBL/GenBank/DDBJ databases">
        <title>Whole genome sequence of Eschrichtius robustus ER-17-0199.</title>
        <authorList>
            <person name="Bruniche-Olsen A."/>
            <person name="Black A.N."/>
            <person name="Fields C.J."/>
            <person name="Walden K."/>
            <person name="Dewoody J.A."/>
        </authorList>
    </citation>
    <scope>NUCLEOTIDE SEQUENCE [LARGE SCALE GENOMIC DNA]</scope>
    <source>
        <strain evidence="9">ER-17-0199</strain>
        <tissue evidence="9">Blubber</tissue>
    </source>
</reference>
<dbReference type="InterPro" id="IPR040140">
    <property type="entry name" value="Nkd-like"/>
</dbReference>
<feature type="region of interest" description="Disordered" evidence="8">
    <location>
        <begin position="218"/>
        <end position="266"/>
    </location>
</feature>